<proteinExistence type="predicted"/>
<organism evidence="3 4">
    <name type="scientific">Magnetococcus marinus (strain ATCC BAA-1437 / JCM 17883 / MC-1)</name>
    <dbReference type="NCBI Taxonomy" id="156889"/>
    <lineage>
        <taxon>Bacteria</taxon>
        <taxon>Pseudomonadati</taxon>
        <taxon>Pseudomonadota</taxon>
        <taxon>Magnetococcia</taxon>
        <taxon>Magnetococcales</taxon>
        <taxon>Magnetococcaceae</taxon>
        <taxon>Magnetococcus</taxon>
    </lineage>
</organism>
<dbReference type="SUPFAM" id="SSF53448">
    <property type="entry name" value="Nucleotide-diphospho-sugar transferases"/>
    <property type="match status" value="1"/>
</dbReference>
<dbReference type="RefSeq" id="WP_011712252.1">
    <property type="nucleotide sequence ID" value="NC_008576.1"/>
</dbReference>
<name>A0L542_MAGMM</name>
<evidence type="ECO:0000256" key="1">
    <source>
        <dbReference type="PROSITE-ProRule" id="PRU00703"/>
    </source>
</evidence>
<dbReference type="GO" id="GO:0016740">
    <property type="term" value="F:transferase activity"/>
    <property type="evidence" value="ECO:0007669"/>
    <property type="project" value="UniProtKB-KW"/>
</dbReference>
<dbReference type="Pfam" id="PF00483">
    <property type="entry name" value="NTP_transferase"/>
    <property type="match status" value="1"/>
</dbReference>
<feature type="domain" description="CBS" evidence="2">
    <location>
        <begin position="1"/>
        <end position="60"/>
    </location>
</feature>
<evidence type="ECO:0000313" key="3">
    <source>
        <dbReference type="EMBL" id="ABK43085.1"/>
    </source>
</evidence>
<dbReference type="InterPro" id="IPR046342">
    <property type="entry name" value="CBS_dom_sf"/>
</dbReference>
<gene>
    <name evidence="3" type="ordered locus">Mmc1_0560</name>
</gene>
<dbReference type="eggNOG" id="COG0517">
    <property type="taxonomic scope" value="Bacteria"/>
</dbReference>
<sequence length="351" mass="39750">MLTISWKSVRVAPEAPLMRALEIISEGALGVALVVDADDKLLGLVTDGDVRRGLLRHISLDVPVREVMCTTPTVARDSDTQEHIMTLMRTRTLHHIPVVDDQGRVVGLEWLKDMTLPTPRDNWVVLMAGGLGSRLGELTRDCPKPLLHVGKQPILEMIIENFVSYGFHKFYLAVNYKKEMIKAYFGDGSRLGVRIEYLEEEQRLGTAGPLSLMPEAPKDPFFVMNGDLLTRIHFGRVLDYHRQQQADATMCVRQVEETLPYGVVDLGENHRLNGITEKPVNRYFVNTGIYLLEPHVLPIIPKGQFFDMPDLFRSLADEGKHPVAFPFLEYWMDIGQVGDFHQACRDVKDSF</sequence>
<reference evidence="3 4" key="2">
    <citation type="journal article" date="2012" name="Int. J. Syst. Evol. Microbiol.">
        <title>Magnetococcus marinus gen. nov., sp. nov., a marine, magnetotactic bacterium that represents a novel lineage (Magnetococcaceae fam. nov.; Magnetococcales ord. nov.) at the base of the Alphaproteobacteria.</title>
        <authorList>
            <person name="Bazylinski D.A."/>
            <person name="Williams T.J."/>
            <person name="Lefevre C.T."/>
            <person name="Berg R.J."/>
            <person name="Zhang C.L."/>
            <person name="Bowser S.S."/>
            <person name="Dean A.J."/>
            <person name="Beveridge T.J."/>
        </authorList>
    </citation>
    <scope>NUCLEOTIDE SEQUENCE [LARGE SCALE GENOMIC DNA]</scope>
    <source>
        <strain evidence="4">ATCC BAA-1437 / JCM 17883 / MC-1</strain>
    </source>
</reference>
<dbReference type="AlphaFoldDB" id="A0L542"/>
<dbReference type="InterPro" id="IPR029044">
    <property type="entry name" value="Nucleotide-diphossugar_trans"/>
</dbReference>
<evidence type="ECO:0000259" key="2">
    <source>
        <dbReference type="PROSITE" id="PS51371"/>
    </source>
</evidence>
<keyword evidence="3" id="KW-0808">Transferase</keyword>
<dbReference type="STRING" id="156889.Mmc1_0560"/>
<keyword evidence="1" id="KW-0129">CBS domain</keyword>
<dbReference type="Pfam" id="PF00571">
    <property type="entry name" value="CBS"/>
    <property type="match status" value="2"/>
</dbReference>
<feature type="domain" description="CBS" evidence="2">
    <location>
        <begin position="68"/>
        <end position="124"/>
    </location>
</feature>
<dbReference type="KEGG" id="mgm:Mmc1_0560"/>
<dbReference type="InterPro" id="IPR005835">
    <property type="entry name" value="NTP_transferase_dom"/>
</dbReference>
<keyword evidence="4" id="KW-1185">Reference proteome</keyword>
<dbReference type="Gene3D" id="3.90.550.10">
    <property type="entry name" value="Spore Coat Polysaccharide Biosynthesis Protein SpsA, Chain A"/>
    <property type="match status" value="1"/>
</dbReference>
<dbReference type="SUPFAM" id="SSF54631">
    <property type="entry name" value="CBS-domain pair"/>
    <property type="match status" value="1"/>
</dbReference>
<dbReference type="CDD" id="cd06426">
    <property type="entry name" value="NTP_transferase_like_2"/>
    <property type="match status" value="1"/>
</dbReference>
<dbReference type="OrthoDB" id="9814110at2"/>
<dbReference type="Proteomes" id="UP000002586">
    <property type="component" value="Chromosome"/>
</dbReference>
<dbReference type="EMBL" id="CP000471">
    <property type="protein sequence ID" value="ABK43085.1"/>
    <property type="molecule type" value="Genomic_DNA"/>
</dbReference>
<dbReference type="eggNOG" id="COG1208">
    <property type="taxonomic scope" value="Bacteria"/>
</dbReference>
<dbReference type="HOGENOM" id="CLU_045375_0_0_5"/>
<dbReference type="CDD" id="cd04607">
    <property type="entry name" value="CBS_pair_NTP_transferase_assoc"/>
    <property type="match status" value="1"/>
</dbReference>
<protein>
    <submittedName>
        <fullName evidence="3">Nucleotidyl transferase</fullName>
    </submittedName>
</protein>
<dbReference type="SMART" id="SM00116">
    <property type="entry name" value="CBS"/>
    <property type="match status" value="2"/>
</dbReference>
<dbReference type="Gene3D" id="3.10.580.10">
    <property type="entry name" value="CBS-domain"/>
    <property type="match status" value="1"/>
</dbReference>
<evidence type="ECO:0000313" key="4">
    <source>
        <dbReference type="Proteomes" id="UP000002586"/>
    </source>
</evidence>
<dbReference type="PANTHER" id="PTHR22572">
    <property type="entry name" value="SUGAR-1-PHOSPHATE GUANYL TRANSFERASE"/>
    <property type="match status" value="1"/>
</dbReference>
<dbReference type="PROSITE" id="PS51371">
    <property type="entry name" value="CBS"/>
    <property type="match status" value="2"/>
</dbReference>
<reference evidence="4" key="1">
    <citation type="journal article" date="2009" name="Appl. Environ. Microbiol.">
        <title>Complete genome sequence of the chemolithoautotrophic marine magnetotactic coccus strain MC-1.</title>
        <authorList>
            <person name="Schubbe S."/>
            <person name="Williams T.J."/>
            <person name="Xie G."/>
            <person name="Kiss H.E."/>
            <person name="Brettin T.S."/>
            <person name="Martinez D."/>
            <person name="Ross C.A."/>
            <person name="Schuler D."/>
            <person name="Cox B.L."/>
            <person name="Nealson K.H."/>
            <person name="Bazylinski D.A."/>
        </authorList>
    </citation>
    <scope>NUCLEOTIDE SEQUENCE [LARGE SCALE GENOMIC DNA]</scope>
    <source>
        <strain evidence="4">ATCC BAA-1437 / JCM 17883 / MC-1</strain>
    </source>
</reference>
<accession>A0L542</accession>
<dbReference type="InterPro" id="IPR000644">
    <property type="entry name" value="CBS_dom"/>
</dbReference>
<dbReference type="InterPro" id="IPR050486">
    <property type="entry name" value="Mannose-1P_guanyltransferase"/>
</dbReference>